<feature type="non-terminal residue" evidence="2">
    <location>
        <position position="1"/>
    </location>
</feature>
<feature type="region of interest" description="Disordered" evidence="1">
    <location>
        <begin position="1"/>
        <end position="50"/>
    </location>
</feature>
<gene>
    <name evidence="2" type="ORF">B7463_g8181</name>
</gene>
<organism evidence="2 3">
    <name type="scientific">Scytalidium lignicola</name>
    <name type="common">Hyphomycete</name>
    <dbReference type="NCBI Taxonomy" id="5539"/>
    <lineage>
        <taxon>Eukaryota</taxon>
        <taxon>Fungi</taxon>
        <taxon>Dikarya</taxon>
        <taxon>Ascomycota</taxon>
        <taxon>Pezizomycotina</taxon>
        <taxon>Leotiomycetes</taxon>
        <taxon>Leotiomycetes incertae sedis</taxon>
        <taxon>Scytalidium</taxon>
    </lineage>
</organism>
<dbReference type="EMBL" id="NCSJ02000174">
    <property type="protein sequence ID" value="RFU28152.1"/>
    <property type="molecule type" value="Genomic_DNA"/>
</dbReference>
<dbReference type="AlphaFoldDB" id="A0A3E2H4L3"/>
<evidence type="ECO:0000313" key="2">
    <source>
        <dbReference type="EMBL" id="RFU28152.1"/>
    </source>
</evidence>
<sequence length="338" mass="37949">MASAKGVQDQSYAVYRPSEAAPSSSHRSPQDEDRSITPPPYSGPTTPIISAPTASRELKVYPGLPKLDYFLYSPRDFTLSSDQTTLKTSVVRLSTYPAALVSIIQSLATLPPKPQIRITGGRANEGYSDFDVKINMMNLIIPDADSKNRMNYVKFIGNGEKGFRGDTKETATPIVTGGLEEWARRYCEDPSSIKQFTLERVVTNWDSSYLEGLILSLIASTSYRGQVVITFPTTHNKVVIRPPDKVNRFFSNMTSLFTGTKRYEVVKSVWPYANVPRGEEGRICAVQSEDAWWADWKDAIRHAVVNKRKGWVTIEDRLEFLMEPKHQETVKPGEWGLS</sequence>
<accession>A0A3E2H4L3</accession>
<dbReference type="OrthoDB" id="203796at2759"/>
<protein>
    <submittedName>
        <fullName evidence="2">Uncharacterized protein</fullName>
    </submittedName>
</protein>
<reference evidence="2 3" key="1">
    <citation type="submission" date="2018-05" db="EMBL/GenBank/DDBJ databases">
        <title>Draft genome sequence of Scytalidium lignicola DSM 105466, a ubiquitous saprotrophic fungus.</title>
        <authorList>
            <person name="Buettner E."/>
            <person name="Gebauer A.M."/>
            <person name="Hofrichter M."/>
            <person name="Liers C."/>
            <person name="Kellner H."/>
        </authorList>
    </citation>
    <scope>NUCLEOTIDE SEQUENCE [LARGE SCALE GENOMIC DNA]</scope>
    <source>
        <strain evidence="2 3">DSM 105466</strain>
    </source>
</reference>
<keyword evidence="3" id="KW-1185">Reference proteome</keyword>
<evidence type="ECO:0000313" key="3">
    <source>
        <dbReference type="Proteomes" id="UP000258309"/>
    </source>
</evidence>
<dbReference type="Proteomes" id="UP000258309">
    <property type="component" value="Unassembled WGS sequence"/>
</dbReference>
<proteinExistence type="predicted"/>
<dbReference type="PANTHER" id="PTHR37848:SF1">
    <property type="entry name" value="SUN DOMAIN-CONTAINING PROTEIN"/>
    <property type="match status" value="1"/>
</dbReference>
<feature type="non-terminal residue" evidence="2">
    <location>
        <position position="338"/>
    </location>
</feature>
<dbReference type="PANTHER" id="PTHR37848">
    <property type="entry name" value="EXPRESSED PROTEIN"/>
    <property type="match status" value="1"/>
</dbReference>
<dbReference type="OMA" id="REVINWN"/>
<comment type="caution">
    <text evidence="2">The sequence shown here is derived from an EMBL/GenBank/DDBJ whole genome shotgun (WGS) entry which is preliminary data.</text>
</comment>
<name>A0A3E2H4L3_SCYLI</name>
<evidence type="ECO:0000256" key="1">
    <source>
        <dbReference type="SAM" id="MobiDB-lite"/>
    </source>
</evidence>